<dbReference type="GO" id="GO:0071424">
    <property type="term" value="F:rRNA (cytosine-N4-)-methyltransferase activity"/>
    <property type="evidence" value="ECO:0007669"/>
    <property type="project" value="TreeGrafter"/>
</dbReference>
<dbReference type="Pfam" id="PF01795">
    <property type="entry name" value="Methyltransf_5"/>
    <property type="match status" value="1"/>
</dbReference>
<gene>
    <name evidence="1" type="ORF">Tci_048739</name>
</gene>
<dbReference type="PANTHER" id="PTHR11265:SF0">
    <property type="entry name" value="12S RRNA N4-METHYLCYTIDINE METHYLTRANSFERASE"/>
    <property type="match status" value="1"/>
</dbReference>
<name>A0A6L2MRZ2_TANCI</name>
<sequence>MESTFLHDILPEDCLVNIEKLLSFGIGGFIVIVDLSFVDSCVLCSLSDFPAFLVICFVCIMAEVLFNGLDDGNPLFLQANYFSNVPISKNKTCFVDGTCVKPITNVVLAQQWKRCNVIVLSWIHSSLPPEMYLGQVYYGIAFVVWEELQETYDKMDGYVIFNHNQLIRRMQFLMGLNDVYQPIRSNILAKDSLPDVKDAFNVVSRDDSHRGLRIWDLLYVHKLITDSKLFVGFDEHKCYIRDLNMVKIVWTDNASGGLYLFDLERCGKSNDGLSNSVFVCHVSKQCKKQATISRSSTKAEYRCTTSTTCEIVLLINLLEDLNVDGVLPVPLYCDNTSAIQFVANLVFYEKPKHFEIDVHLVRKRLLLVLSALLGVETSPARVRIKPHILSSSSASENFHKLELVSGPPNLYRMIKAHPEMQTYIGLDFDPVAHEKAKAKIELIKTFNPDDSTSTLKTHTFLRNFKNIRSTLSEVDEQLLISGVDGILMDLGMSSMQVNNANRGFSVLCDGPLDMRMDPQFDI</sequence>
<dbReference type="EMBL" id="BKCJ010007340">
    <property type="protein sequence ID" value="GEU76761.1"/>
    <property type="molecule type" value="Genomic_DNA"/>
</dbReference>
<accession>A0A6L2MRZ2</accession>
<dbReference type="AlphaFoldDB" id="A0A6L2MRZ2"/>
<comment type="caution">
    <text evidence="1">The sequence shown here is derived from an EMBL/GenBank/DDBJ whole genome shotgun (WGS) entry which is preliminary data.</text>
</comment>
<keyword evidence="1" id="KW-0489">Methyltransferase</keyword>
<evidence type="ECO:0000313" key="1">
    <source>
        <dbReference type="EMBL" id="GEU76761.1"/>
    </source>
</evidence>
<dbReference type="InterPro" id="IPR002903">
    <property type="entry name" value="RsmH"/>
</dbReference>
<dbReference type="CDD" id="cd09272">
    <property type="entry name" value="RNase_HI_RT_Ty1"/>
    <property type="match status" value="1"/>
</dbReference>
<dbReference type="GO" id="GO:0070475">
    <property type="term" value="P:rRNA base methylation"/>
    <property type="evidence" value="ECO:0007669"/>
    <property type="project" value="TreeGrafter"/>
</dbReference>
<reference evidence="1" key="1">
    <citation type="journal article" date="2019" name="Sci. Rep.">
        <title>Draft genome of Tanacetum cinerariifolium, the natural source of mosquito coil.</title>
        <authorList>
            <person name="Yamashiro T."/>
            <person name="Shiraishi A."/>
            <person name="Satake H."/>
            <person name="Nakayama K."/>
        </authorList>
    </citation>
    <scope>NUCLEOTIDE SEQUENCE</scope>
</reference>
<keyword evidence="1" id="KW-0808">Transferase</keyword>
<dbReference type="PANTHER" id="PTHR11265">
    <property type="entry name" value="S-ADENOSYL-METHYLTRANSFERASE MRAW"/>
    <property type="match status" value="1"/>
</dbReference>
<dbReference type="Gene3D" id="3.40.50.150">
    <property type="entry name" value="Vaccinia Virus protein VP39"/>
    <property type="match status" value="1"/>
</dbReference>
<proteinExistence type="predicted"/>
<protein>
    <submittedName>
        <fullName evidence="1">MraW methylase family protein</fullName>
    </submittedName>
</protein>
<organism evidence="1">
    <name type="scientific">Tanacetum cinerariifolium</name>
    <name type="common">Dalmatian daisy</name>
    <name type="synonym">Chrysanthemum cinerariifolium</name>
    <dbReference type="NCBI Taxonomy" id="118510"/>
    <lineage>
        <taxon>Eukaryota</taxon>
        <taxon>Viridiplantae</taxon>
        <taxon>Streptophyta</taxon>
        <taxon>Embryophyta</taxon>
        <taxon>Tracheophyta</taxon>
        <taxon>Spermatophyta</taxon>
        <taxon>Magnoliopsida</taxon>
        <taxon>eudicotyledons</taxon>
        <taxon>Gunneridae</taxon>
        <taxon>Pentapetalae</taxon>
        <taxon>asterids</taxon>
        <taxon>campanulids</taxon>
        <taxon>Asterales</taxon>
        <taxon>Asteraceae</taxon>
        <taxon>Asteroideae</taxon>
        <taxon>Anthemideae</taxon>
        <taxon>Anthemidinae</taxon>
        <taxon>Tanacetum</taxon>
    </lineage>
</organism>
<dbReference type="InterPro" id="IPR029063">
    <property type="entry name" value="SAM-dependent_MTases_sf"/>
</dbReference>